<gene>
    <name evidence="4" type="ORF">FSARC_859</name>
</gene>
<dbReference type="AlphaFoldDB" id="A0A8H4XFR8"/>
<evidence type="ECO:0000256" key="2">
    <source>
        <dbReference type="ARBA" id="ARBA00023242"/>
    </source>
</evidence>
<dbReference type="GO" id="GO:0008270">
    <property type="term" value="F:zinc ion binding"/>
    <property type="evidence" value="ECO:0007669"/>
    <property type="project" value="InterPro"/>
</dbReference>
<organism evidence="4 5">
    <name type="scientific">Fusarium sarcochroum</name>
    <dbReference type="NCBI Taxonomy" id="1208366"/>
    <lineage>
        <taxon>Eukaryota</taxon>
        <taxon>Fungi</taxon>
        <taxon>Dikarya</taxon>
        <taxon>Ascomycota</taxon>
        <taxon>Pezizomycotina</taxon>
        <taxon>Sordariomycetes</taxon>
        <taxon>Hypocreomycetidae</taxon>
        <taxon>Hypocreales</taxon>
        <taxon>Nectriaceae</taxon>
        <taxon>Fusarium</taxon>
        <taxon>Fusarium lateritium species complex</taxon>
    </lineage>
</organism>
<reference evidence="4" key="2">
    <citation type="submission" date="2020-05" db="EMBL/GenBank/DDBJ databases">
        <authorList>
            <person name="Kim H.-S."/>
            <person name="Proctor R.H."/>
            <person name="Brown D.W."/>
        </authorList>
    </citation>
    <scope>NUCLEOTIDE SEQUENCE</scope>
    <source>
        <strain evidence="4">NRRL 20472</strain>
    </source>
</reference>
<evidence type="ECO:0000313" key="4">
    <source>
        <dbReference type="EMBL" id="KAF4972586.1"/>
    </source>
</evidence>
<keyword evidence="5" id="KW-1185">Reference proteome</keyword>
<dbReference type="CDD" id="cd00067">
    <property type="entry name" value="GAL4"/>
    <property type="match status" value="1"/>
</dbReference>
<sequence length="518" mass="57916">MPSPGCGTCRARKVRCDQTLPTCNRCLKAGRHCKGYGMRLSWPRRNDTRRAIVGPAPRQARLAVVQSEPQLVNTSSRDIKLNDLVSDSTFTYDGALQGTAKAIAQVLDDARAAQASQTPTALLKSPKPWAALQLSPIEMDLFQYFVHKASYSITSFGHDALRTRDVLIRMAVSDITLSSTAVTKSALALASFHRDNASYSAGRLKGAALRMLSDSTRGSISITDSACHIAAGMIFCTLEIQQNSMKSNHWLWYLCGCARMIKLTGLDEIERDEDLTVLIGWAHYCNVISRFSLRHWQPDFPINYGDNVDIDSVSFHPAVCSYGEPDNLIGPPHEILYLLSEVLNGVVSPSDPSFNTEAYRSHLQILDWKLRNIGKGAKDSKTSTDTANPDFKMVTELYRLATLIYLRRASAGTLPTNRTFVEWIEKAFALLVQLPAFQWPFPLLIFGCEARTDKQRMVILDLMRRTMGNTEFRNIQTVKRVIETIWVQNDLSSTDDLDYIRKLGVILSSTHKTVPSFL</sequence>
<dbReference type="GO" id="GO:0005634">
    <property type="term" value="C:nucleus"/>
    <property type="evidence" value="ECO:0007669"/>
    <property type="project" value="UniProtKB-SubCell"/>
</dbReference>
<dbReference type="GO" id="GO:0045944">
    <property type="term" value="P:positive regulation of transcription by RNA polymerase II"/>
    <property type="evidence" value="ECO:0007669"/>
    <property type="project" value="TreeGrafter"/>
</dbReference>
<dbReference type="SUPFAM" id="SSF57701">
    <property type="entry name" value="Zn2/Cys6 DNA-binding domain"/>
    <property type="match status" value="1"/>
</dbReference>
<dbReference type="InterPro" id="IPR021858">
    <property type="entry name" value="Fun_TF"/>
</dbReference>
<dbReference type="PROSITE" id="PS50048">
    <property type="entry name" value="ZN2_CY6_FUNGAL_2"/>
    <property type="match status" value="1"/>
</dbReference>
<name>A0A8H4XFR8_9HYPO</name>
<dbReference type="OrthoDB" id="5130013at2759"/>
<dbReference type="Gene3D" id="4.10.240.10">
    <property type="entry name" value="Zn(2)-C6 fungal-type DNA-binding domain"/>
    <property type="match status" value="1"/>
</dbReference>
<evidence type="ECO:0000256" key="1">
    <source>
        <dbReference type="ARBA" id="ARBA00004123"/>
    </source>
</evidence>
<proteinExistence type="predicted"/>
<dbReference type="SMART" id="SM00066">
    <property type="entry name" value="GAL4"/>
    <property type="match status" value="1"/>
</dbReference>
<dbReference type="PANTHER" id="PTHR37534:SF39">
    <property type="entry name" value="TRANSCRIPTION FACTOR DOMAIN-CONTAINING PROTEIN"/>
    <property type="match status" value="1"/>
</dbReference>
<protein>
    <recommendedName>
        <fullName evidence="3">Zn(2)-C6 fungal-type domain-containing protein</fullName>
    </recommendedName>
</protein>
<dbReference type="InterPro" id="IPR036864">
    <property type="entry name" value="Zn2-C6_fun-type_DNA-bd_sf"/>
</dbReference>
<keyword evidence="2" id="KW-0539">Nucleus</keyword>
<evidence type="ECO:0000313" key="5">
    <source>
        <dbReference type="Proteomes" id="UP000622797"/>
    </source>
</evidence>
<comment type="subcellular location">
    <subcellularLocation>
        <location evidence="1">Nucleus</location>
    </subcellularLocation>
</comment>
<dbReference type="Proteomes" id="UP000622797">
    <property type="component" value="Unassembled WGS sequence"/>
</dbReference>
<dbReference type="Pfam" id="PF11951">
    <property type="entry name" value="Fungal_trans_2"/>
    <property type="match status" value="1"/>
</dbReference>
<evidence type="ECO:0000259" key="3">
    <source>
        <dbReference type="PROSITE" id="PS50048"/>
    </source>
</evidence>
<dbReference type="GO" id="GO:0000976">
    <property type="term" value="F:transcription cis-regulatory region binding"/>
    <property type="evidence" value="ECO:0007669"/>
    <property type="project" value="TreeGrafter"/>
</dbReference>
<comment type="caution">
    <text evidence="4">The sequence shown here is derived from an EMBL/GenBank/DDBJ whole genome shotgun (WGS) entry which is preliminary data.</text>
</comment>
<reference evidence="4" key="1">
    <citation type="journal article" date="2020" name="BMC Genomics">
        <title>Correction to: Identification and distribution of gene clusters required for synthesis of sphingolipid metabolism inhibitors in diverse species of the filamentous fungus Fusarium.</title>
        <authorList>
            <person name="Kim H.S."/>
            <person name="Lohmar J.M."/>
            <person name="Busman M."/>
            <person name="Brown D.W."/>
            <person name="Naumann T.A."/>
            <person name="Divon H.H."/>
            <person name="Lysoe E."/>
            <person name="Uhlig S."/>
            <person name="Proctor R.H."/>
        </authorList>
    </citation>
    <scope>NUCLEOTIDE SEQUENCE</scope>
    <source>
        <strain evidence="4">NRRL 20472</strain>
    </source>
</reference>
<dbReference type="EMBL" id="JABEXW010000052">
    <property type="protein sequence ID" value="KAF4972586.1"/>
    <property type="molecule type" value="Genomic_DNA"/>
</dbReference>
<feature type="domain" description="Zn(2)-C6 fungal-type" evidence="3">
    <location>
        <begin position="5"/>
        <end position="33"/>
    </location>
</feature>
<dbReference type="GO" id="GO:0000981">
    <property type="term" value="F:DNA-binding transcription factor activity, RNA polymerase II-specific"/>
    <property type="evidence" value="ECO:0007669"/>
    <property type="project" value="InterPro"/>
</dbReference>
<dbReference type="PANTHER" id="PTHR37534">
    <property type="entry name" value="TRANSCRIPTIONAL ACTIVATOR PROTEIN UGA3"/>
    <property type="match status" value="1"/>
</dbReference>
<accession>A0A8H4XFR8</accession>
<dbReference type="PROSITE" id="PS00463">
    <property type="entry name" value="ZN2_CY6_FUNGAL_1"/>
    <property type="match status" value="1"/>
</dbReference>
<dbReference type="InterPro" id="IPR001138">
    <property type="entry name" value="Zn2Cys6_DnaBD"/>
</dbReference>
<dbReference type="Pfam" id="PF00172">
    <property type="entry name" value="Zn_clus"/>
    <property type="match status" value="1"/>
</dbReference>